<evidence type="ECO:0000256" key="4">
    <source>
        <dbReference type="ARBA" id="ARBA00022786"/>
    </source>
</evidence>
<evidence type="ECO:0000256" key="7">
    <source>
        <dbReference type="SAM" id="Coils"/>
    </source>
</evidence>
<feature type="domain" description="DUF3638" evidence="9">
    <location>
        <begin position="2034"/>
        <end position="2257"/>
    </location>
</feature>
<proteinExistence type="predicted"/>
<dbReference type="InterPro" id="IPR022099">
    <property type="entry name" value="DUF3638"/>
</dbReference>
<name>A0A177DRB0_ALTAL</name>
<evidence type="ECO:0000259" key="10">
    <source>
        <dbReference type="Pfam" id="PF12359"/>
    </source>
</evidence>
<protein>
    <recommendedName>
        <fullName evidence="2">ubiquitinyl hydrolase 1</fullName>
        <ecNumber evidence="2">3.4.19.12</ecNumber>
    </recommendedName>
</protein>
<dbReference type="InterPro" id="IPR051346">
    <property type="entry name" value="OTU_Deubiquitinase"/>
</dbReference>
<evidence type="ECO:0000256" key="3">
    <source>
        <dbReference type="ARBA" id="ARBA00022670"/>
    </source>
</evidence>
<evidence type="ECO:0000259" key="9">
    <source>
        <dbReference type="Pfam" id="PF12340"/>
    </source>
</evidence>
<dbReference type="PANTHER" id="PTHR13367">
    <property type="entry name" value="UBIQUITIN THIOESTERASE"/>
    <property type="match status" value="1"/>
</dbReference>
<sequence>MISAMATSYAIHHVVLPPKLPQQDDRNTEHELALLKIVIQALESLRHHVKHEHVGSITAAIATVENLRTCRDHHGNNSELQVREVLTKVANDTTGAVPLEIKEQNAGILVSHSSNSLNFEFFELSPTNAAAMSRGRLVREFPGYASKIPTVNTNPDLVESISRTIATMTTQTAPGFQPQVRKNNKTMSEERDTTHPGMVTDFLMNIITALGESTDVQRITKHTREEVLWSKCLSPWRRSPLWLLLRVSLQLLFARSAPEALHVDGLYKAFMIFMVARLLDLAKQNMKDTGSETIQLVLAKLTRRLRKFELLKQTEYLQPGWMQHIQDRMNSAHTLIEENWKAQIGNPQGNINFSTIAKLKPKADVDIELSGLDVFLSSIQARQREVSLSTFTPTSKYPSYEATQLPDSVKSAYSNEDKYFRLTAVETWVEYRLTDWTRSHLHDEDACGRLRTIMTEYYRIASEAYSGAPIGMSIMYLTLTELWIACDKIACTIYPLLLAYDPEVDLKEFQCLTLPLKTHLNRLNVAECYVKSRRAKALKRPSVYRDFGHSSSFAVRYFDQQEYLQAILSKIEADAATKRQEKCEELARLKREYQQYMDRYNSIQCEYRTEVYNWRLGYTHEVHSWSCGRCAAKSHADGLTIGIFEWPVSPRIHEAKATVFELVVPDPYSNWRDASAFFITTVLGYKDANESRPSKSYTLDNHHGLSHLLSARYSKRRIVPLSDIKSHTFTHRKQKKAIPHLTDDDVCLQNALRYAYYDTSTRTFNTSVPGCTLEVPMKCKYPMPKRSKAFERFMCRPPSLPDGLPANELIASLFDCPAHFSIDEYKALGALPLGHNIIYSNILAQLAIPSVDWTKVETQCIVLQTIQQTGPSDQTIERSSHSILGKSSFGHAMLEQLEINLDRIRENWESWRAAATFSLLARRVLSLTSSSDVRSRTFNYLESLRNVCLRWLRRLKQRVSASTDDGQRTELYSRATEVALLCTSTYDVEETDFKAILQQDSAVSILVQSSIVVQEHCESMQSEFLELFSITLQSWKSLMFRILPTLRKCILANDSGLSDAIKANWAAFESTSSNSWTPLNTSSQRHWMLTTSGSLPVHFNMLTGELLVNGLPLARLPAEYMRHKMYAPLFRKSALEVVPTNEIGFKFSAKTTYHGYKLHFGMNSDDMLLSAIGDRLRLEMVPSRLFQDLLPQSLVTDAVHWYDSQAEEVIFRPLHSPWSTEDDHSRWRLVRRGTLWRLVNNEKMMINIHSPTARVVSSTLAPLEKPLHIHISIVDSDKAPQSYIQIELVRLQISFEFHETDDCVRSRQFRDMFIDSDQTMGALVGMRSKLILRSVDGRRMILIPEGLLEFTRTSTHHPEVSVSAASAARIRTYNIDETLGQITGDGSLRSRLILCYLHALTSHCLPDTLTGCTGTESAISILKSAAVKSFDLLTPEDVDLLVRVADLSAARSYYPQHLKVMQSIKWNTNLPSLSQNASLRFLVSSLLHQAAKMRLFHPDKPEIFEKISQAQQTLMASSDTRLDKRSSIRTATYQVASFGAEQFTSSDDLPYDARDNQRTSNRANRAHVAAKMILQNRFALHSSIQDLKGGLLREHFADATVSGVNGSFNPGSLQYDSKWLGAASERIKKHWCTLQRGLASTATGSNRYDIITWLCTMAYAETSDMDTIQALAAAYRLPELSAVQPPAAPSYDLNQGHDFNKNAIWITVSNNTKDFTDSDEASLPKRESETEHDHHKRMNAEFQKNKTKAIEEFVKNLKNQWPRQTPNVPSAVKYATYLNVSSAMTTIRNQFDHWFNNRLFMQYLDQLSAVMARQTVACVPAARYVLTLPPKKENLKDTNRHFGVLDVFAMTPPPLSGSTLLIPPREPKVTIPRKQKPEKHSQAKERLEELCHKNMLLAKSKCERDYVDSLRSSCVALDKHVSSNNTHDELLPDAQSLLQQYLRSCQDYLKTFSSALNGLFNKEVAHQMQSSPRICAKFWLSQLHRDRFDTLSESWKETVIQYALAVTNLQRAQRLFRLSGKSIDLIEELRHEGHSNWDVHQYPETLLIEAESGILVRKEQEYIASQMRSPKNGQNIVLQLLMGGGKSTTILPILSAFLGDKKKLVRVVVAKPQSNQMLQMLIAKLGGLLNRKIYQMPFSRNLRLSVQDARTIREIYEECIRERGVLLIQPEHILSFKLMAVECVLINQSETARSLLATQKWFDDVSCDCIDESDENFSVKFELIYTMGSQQSIELAPERWLIIQNLLALIPTVAKQVKTELPETVDVQGEGDGRYPRVRFLRSDAADQILHLLASRVVDSGIGSPSRSQSPAMQAALLRYITVLELKAHEVEAVEQSKFWTETTKPALLLLRGLFAGGVLRFIYSQKRYRVNFGLDNCRTPSTRLAVPYRSKDAPSPRSEFSHPDVVIILTLLAFYYTGLSDDALFDTLIHVLKSDQAVIHYDEFVSTASSDLPKPFRQLSGLSIRDRHQCITEVFPSLRYSKKAIDYYLSYLVFPKELKQFPSKLSASGWDLAISKPCPSTGFSGTNDTLHLLPLGIQHLDLPSQHHTNAQVLSYLLMDETSVANLPVRTAGSDGEHLIAFIEQLDLDIRVILDCGASILEQNNRQVAETWLKLRRNDIEAVLYFEDEELSVLDRTGKVESFQTSPYAKMLDSCVVYLDESHTRGTDIAGLPRHYRAALTLGSQLTKDRLTQAAMRLRKLGNGQSVCFVIPEEIRTKIYERTDKPPGTPIEVQDVLAWAIGETWSDLKKSLPLWAVQGNRFESHKHLLLSGASTTRDQAEAFLEDEAASLETRYKPRAHDDGSAHLSNWDMSNKNIVDIVSRCRDFEAMGFSSAALSEEQERELAPEIEEQRQVERPPRLKAYVHTVHADLKHLVNTGKVAIGSKAWGPAFRKLNTTSAGKLIDLSSFPTELLVTADFMHTVQIPPGSTPASFISDPYQRPVQFVLTVPNSGNTGAIKYAMIISPHEANHLLPLISQSGKTTLHIFAPRSNASYPSIDQLMLYNVGRTFSSGSVSRSLTIQLNLFAGSLYLRSIVEYQELCDHLGLLKGRAEDGQQVYADGFIDPPAGIWGLKQSPVPFLRALLMKIRREGEGVEKTHMGKVLSGVRLEESDFGEQEE</sequence>
<organism evidence="12 13">
    <name type="scientific">Alternaria alternata</name>
    <name type="common">Alternaria rot fungus</name>
    <name type="synonym">Torula alternata</name>
    <dbReference type="NCBI Taxonomy" id="5599"/>
    <lineage>
        <taxon>Eukaryota</taxon>
        <taxon>Fungi</taxon>
        <taxon>Dikarya</taxon>
        <taxon>Ascomycota</taxon>
        <taxon>Pezizomycotina</taxon>
        <taxon>Dothideomycetes</taxon>
        <taxon>Pleosporomycetidae</taxon>
        <taxon>Pleosporales</taxon>
        <taxon>Pleosporineae</taxon>
        <taxon>Pleosporaceae</taxon>
        <taxon>Alternaria</taxon>
        <taxon>Alternaria sect. Alternaria</taxon>
        <taxon>Alternaria alternata complex</taxon>
    </lineage>
</organism>
<dbReference type="VEuPathDB" id="FungiDB:CC77DRAFT_754339"/>
<evidence type="ECO:0000256" key="5">
    <source>
        <dbReference type="ARBA" id="ARBA00022801"/>
    </source>
</evidence>
<dbReference type="Pfam" id="PF12359">
    <property type="entry name" value="DUF3645"/>
    <property type="match status" value="1"/>
</dbReference>
<dbReference type="GO" id="GO:0006508">
    <property type="term" value="P:proteolysis"/>
    <property type="evidence" value="ECO:0007669"/>
    <property type="project" value="UniProtKB-KW"/>
</dbReference>
<evidence type="ECO:0000256" key="1">
    <source>
        <dbReference type="ARBA" id="ARBA00000707"/>
    </source>
</evidence>
<accession>A0A177DRB0</accession>
<feature type="coiled-coil region" evidence="7">
    <location>
        <begin position="579"/>
        <end position="606"/>
    </location>
</feature>
<keyword evidence="4" id="KW-0833">Ubl conjugation pathway</keyword>
<evidence type="ECO:0000259" key="11">
    <source>
        <dbReference type="Pfam" id="PF20255"/>
    </source>
</evidence>
<feature type="region of interest" description="Disordered" evidence="8">
    <location>
        <begin position="1715"/>
        <end position="1736"/>
    </location>
</feature>
<reference evidence="12 13" key="1">
    <citation type="submission" date="2016-05" db="EMBL/GenBank/DDBJ databases">
        <title>Comparative analysis of secretome profiles of manganese(II)-oxidizing ascomycete fungi.</title>
        <authorList>
            <consortium name="DOE Joint Genome Institute"/>
            <person name="Zeiner C.A."/>
            <person name="Purvine S.O."/>
            <person name="Zink E.M."/>
            <person name="Wu S."/>
            <person name="Pasa-Tolic L."/>
            <person name="Chaput D.L."/>
            <person name="Haridas S."/>
            <person name="Grigoriev I.V."/>
            <person name="Santelli C.M."/>
            <person name="Hansel C.M."/>
        </authorList>
    </citation>
    <scope>NUCLEOTIDE SEQUENCE [LARGE SCALE GENOMIC DNA]</scope>
    <source>
        <strain evidence="12 13">SRC1lrK2f</strain>
    </source>
</reference>
<dbReference type="Proteomes" id="UP000077248">
    <property type="component" value="Unassembled WGS sequence"/>
</dbReference>
<dbReference type="Pfam" id="PF12340">
    <property type="entry name" value="DUF3638"/>
    <property type="match status" value="1"/>
</dbReference>
<dbReference type="KEGG" id="aalt:CC77DRAFT_754339"/>
<comment type="catalytic activity">
    <reaction evidence="1">
        <text>Thiol-dependent hydrolysis of ester, thioester, amide, peptide and isopeptide bonds formed by the C-terminal Gly of ubiquitin (a 76-residue protein attached to proteins as an intracellular targeting signal).</text>
        <dbReference type="EC" id="3.4.19.12"/>
    </reaction>
</comment>
<feature type="domain" description="DUF3645" evidence="10">
    <location>
        <begin position="2379"/>
        <end position="2411"/>
    </location>
</feature>
<dbReference type="InterPro" id="IPR046541">
    <property type="entry name" value="DUF6606"/>
</dbReference>
<dbReference type="PANTHER" id="PTHR13367:SF34">
    <property type="match status" value="1"/>
</dbReference>
<keyword evidence="7" id="KW-0175">Coiled coil</keyword>
<evidence type="ECO:0000256" key="6">
    <source>
        <dbReference type="ARBA" id="ARBA00022807"/>
    </source>
</evidence>
<dbReference type="Pfam" id="PF20255">
    <property type="entry name" value="DUF6606"/>
    <property type="match status" value="1"/>
</dbReference>
<feature type="domain" description="DUF6606" evidence="11">
    <location>
        <begin position="11"/>
        <end position="280"/>
    </location>
</feature>
<keyword evidence="13" id="KW-1185">Reference proteome</keyword>
<dbReference type="InterPro" id="IPR022105">
    <property type="entry name" value="DUF3645"/>
</dbReference>
<dbReference type="GeneID" id="29118700"/>
<dbReference type="EC" id="3.4.19.12" evidence="2"/>
<dbReference type="GO" id="GO:0004843">
    <property type="term" value="F:cysteine-type deubiquitinase activity"/>
    <property type="evidence" value="ECO:0007669"/>
    <property type="project" value="UniProtKB-EC"/>
</dbReference>
<keyword evidence="6" id="KW-0788">Thiol protease</keyword>
<evidence type="ECO:0000313" key="13">
    <source>
        <dbReference type="Proteomes" id="UP000077248"/>
    </source>
</evidence>
<evidence type="ECO:0000256" key="8">
    <source>
        <dbReference type="SAM" id="MobiDB-lite"/>
    </source>
</evidence>
<gene>
    <name evidence="12" type="ORF">CC77DRAFT_754339</name>
</gene>
<evidence type="ECO:0000313" key="12">
    <source>
        <dbReference type="EMBL" id="OAG21908.1"/>
    </source>
</evidence>
<feature type="compositionally biased region" description="Basic and acidic residues" evidence="8">
    <location>
        <begin position="1722"/>
        <end position="1733"/>
    </location>
</feature>
<dbReference type="RefSeq" id="XP_018387329.1">
    <property type="nucleotide sequence ID" value="XM_018533106.1"/>
</dbReference>
<keyword evidence="5" id="KW-0378">Hydrolase</keyword>
<dbReference type="OMA" id="GAVACHI"/>
<evidence type="ECO:0000256" key="2">
    <source>
        <dbReference type="ARBA" id="ARBA00012759"/>
    </source>
</evidence>
<dbReference type="EMBL" id="KV441475">
    <property type="protein sequence ID" value="OAG21908.1"/>
    <property type="molecule type" value="Genomic_DNA"/>
</dbReference>
<keyword evidence="3" id="KW-0645">Protease</keyword>